<evidence type="ECO:0000256" key="6">
    <source>
        <dbReference type="PIRSR" id="PIRSR031051-2"/>
    </source>
</evidence>
<dbReference type="InterPro" id="IPR006384">
    <property type="entry name" value="HAD_hydro_PyrdxlP_Pase-like"/>
</dbReference>
<feature type="binding site" evidence="7">
    <location>
        <position position="176"/>
    </location>
    <ligand>
        <name>Mg(2+)</name>
        <dbReference type="ChEBI" id="CHEBI:18420"/>
    </ligand>
</feature>
<keyword evidence="4 7" id="KW-0460">Magnesium</keyword>
<dbReference type="NCBIfam" id="TIGR01489">
    <property type="entry name" value="DKMTPPase-SF"/>
    <property type="match status" value="1"/>
</dbReference>
<dbReference type="EMBL" id="JBDFQZ010000010">
    <property type="protein sequence ID" value="KAK9683867.1"/>
    <property type="molecule type" value="Genomic_DNA"/>
</dbReference>
<dbReference type="GO" id="GO:0046872">
    <property type="term" value="F:metal ion binding"/>
    <property type="evidence" value="ECO:0007669"/>
    <property type="project" value="UniProtKB-KW"/>
</dbReference>
<dbReference type="InterPro" id="IPR016965">
    <property type="entry name" value="Pase_PHOSPHO-typ"/>
</dbReference>
<dbReference type="AlphaFoldDB" id="A0AAW1I3B2"/>
<feature type="binding site" evidence="7">
    <location>
        <position position="10"/>
    </location>
    <ligand>
        <name>Mg(2+)</name>
        <dbReference type="ChEBI" id="CHEBI:18420"/>
    </ligand>
</feature>
<evidence type="ECO:0000256" key="5">
    <source>
        <dbReference type="PIRSR" id="PIRSR031051-1"/>
    </source>
</evidence>
<keyword evidence="2 7" id="KW-0479">Metal-binding</keyword>
<feature type="binding site" evidence="6">
    <location>
        <position position="21"/>
    </location>
    <ligand>
        <name>substrate</name>
    </ligand>
</feature>
<reference evidence="9" key="1">
    <citation type="submission" date="2024-03" db="EMBL/GenBank/DDBJ databases">
        <title>WGS assembly of Saponaria officinalis var. Norfolk2.</title>
        <authorList>
            <person name="Jenkins J."/>
            <person name="Shu S."/>
            <person name="Grimwood J."/>
            <person name="Barry K."/>
            <person name="Goodstein D."/>
            <person name="Schmutz J."/>
            <person name="Leebens-Mack J."/>
            <person name="Osbourn A."/>
        </authorList>
    </citation>
    <scope>NUCLEOTIDE SEQUENCE [LARGE SCALE GENOMIC DNA]</scope>
    <source>
        <strain evidence="9">JIC</strain>
    </source>
</reference>
<evidence type="ECO:0000313" key="10">
    <source>
        <dbReference type="Proteomes" id="UP001443914"/>
    </source>
</evidence>
<proteinExistence type="predicted"/>
<evidence type="ECO:0000313" key="9">
    <source>
        <dbReference type="EMBL" id="KAK9683867.1"/>
    </source>
</evidence>
<evidence type="ECO:0000256" key="7">
    <source>
        <dbReference type="PIRSR" id="PIRSR031051-3"/>
    </source>
</evidence>
<dbReference type="SUPFAM" id="SSF56784">
    <property type="entry name" value="HAD-like"/>
    <property type="match status" value="1"/>
</dbReference>
<dbReference type="PANTHER" id="PTHR20889:SF12">
    <property type="entry name" value="LP01149P"/>
    <property type="match status" value="1"/>
</dbReference>
<evidence type="ECO:0000256" key="3">
    <source>
        <dbReference type="ARBA" id="ARBA00022801"/>
    </source>
</evidence>
<keyword evidence="3" id="KW-0378">Hydrolase</keyword>
<protein>
    <submittedName>
        <fullName evidence="9">Uncharacterized protein</fullName>
    </submittedName>
</protein>
<evidence type="ECO:0000256" key="1">
    <source>
        <dbReference type="ARBA" id="ARBA00001946"/>
    </source>
</evidence>
<comment type="caution">
    <text evidence="9">The sequence shown here is derived from an EMBL/GenBank/DDBJ whole genome shotgun (WGS) entry which is preliminary data.</text>
</comment>
<evidence type="ECO:0000256" key="4">
    <source>
        <dbReference type="ARBA" id="ARBA00022842"/>
    </source>
</evidence>
<name>A0AAW1I3B2_SAPOF</name>
<gene>
    <name evidence="9" type="ORF">RND81_10G170500</name>
</gene>
<dbReference type="InterPro" id="IPR023214">
    <property type="entry name" value="HAD_sf"/>
</dbReference>
<feature type="binding site" evidence="6">
    <location>
        <position position="96"/>
    </location>
    <ligand>
        <name>substrate</name>
    </ligand>
</feature>
<dbReference type="Gene3D" id="3.40.50.1000">
    <property type="entry name" value="HAD superfamily/HAD-like"/>
    <property type="match status" value="1"/>
</dbReference>
<feature type="active site" description="Nucleophile" evidence="5">
    <location>
        <position position="10"/>
    </location>
</feature>
<sequence length="275" mass="31277">MGDEVVIIFDFDKTIIEYDSDDWVIENFGVTKLFDSLLSTMPYNFLMDKMMEELHLQGITIQNIADCLRKMPLSPNIISAIKSSYNSGCDLRILSDANKFFIETILEHHGVLHCFSEINTNPTYVNEQGRLKIAPYHDFNTSSHGCTLCPPNLCKGIVMKRIQASLPERKFIYIGDGKNDFCPTLKLTPTDYVMPRKQFPLWDAICSNRDLVQATVHEWNDGEELETKLLNLINSLVTKDNHVSVARELALADCKPQTGQSSVPESFQKTVQVRH</sequence>
<accession>A0AAW1I3B2</accession>
<comment type="cofactor">
    <cofactor evidence="1 7">
        <name>Mg(2+)</name>
        <dbReference type="ChEBI" id="CHEBI:18420"/>
    </cofactor>
</comment>
<feature type="compositionally biased region" description="Polar residues" evidence="8">
    <location>
        <begin position="257"/>
        <end position="275"/>
    </location>
</feature>
<dbReference type="GO" id="GO:0016791">
    <property type="term" value="F:phosphatase activity"/>
    <property type="evidence" value="ECO:0007669"/>
    <property type="project" value="InterPro"/>
</dbReference>
<dbReference type="PIRSF" id="PIRSF031051">
    <property type="entry name" value="PyrdxlP_Pase_PHOSPHO2"/>
    <property type="match status" value="1"/>
</dbReference>
<dbReference type="InterPro" id="IPR036412">
    <property type="entry name" value="HAD-like_sf"/>
</dbReference>
<evidence type="ECO:0000256" key="8">
    <source>
        <dbReference type="SAM" id="MobiDB-lite"/>
    </source>
</evidence>
<dbReference type="NCBIfam" id="TIGR01488">
    <property type="entry name" value="HAD-SF-IB"/>
    <property type="match status" value="1"/>
</dbReference>
<feature type="active site" description="Proton donor" evidence="5">
    <location>
        <position position="12"/>
    </location>
</feature>
<organism evidence="9 10">
    <name type="scientific">Saponaria officinalis</name>
    <name type="common">Common soapwort</name>
    <name type="synonym">Lychnis saponaria</name>
    <dbReference type="NCBI Taxonomy" id="3572"/>
    <lineage>
        <taxon>Eukaryota</taxon>
        <taxon>Viridiplantae</taxon>
        <taxon>Streptophyta</taxon>
        <taxon>Embryophyta</taxon>
        <taxon>Tracheophyta</taxon>
        <taxon>Spermatophyta</taxon>
        <taxon>Magnoliopsida</taxon>
        <taxon>eudicotyledons</taxon>
        <taxon>Gunneridae</taxon>
        <taxon>Pentapetalae</taxon>
        <taxon>Caryophyllales</taxon>
        <taxon>Caryophyllaceae</taxon>
        <taxon>Caryophylleae</taxon>
        <taxon>Saponaria</taxon>
    </lineage>
</organism>
<dbReference type="PANTHER" id="PTHR20889">
    <property type="entry name" value="PHOSPHATASE, ORPHAN 1, 2"/>
    <property type="match status" value="1"/>
</dbReference>
<dbReference type="Pfam" id="PF06888">
    <property type="entry name" value="Put_Phosphatase"/>
    <property type="match status" value="1"/>
</dbReference>
<evidence type="ECO:0000256" key="2">
    <source>
        <dbReference type="ARBA" id="ARBA00022723"/>
    </source>
</evidence>
<feature type="binding site" evidence="7">
    <location>
        <position position="12"/>
    </location>
    <ligand>
        <name>Mg(2+)</name>
        <dbReference type="ChEBI" id="CHEBI:18420"/>
    </ligand>
</feature>
<feature type="region of interest" description="Disordered" evidence="8">
    <location>
        <begin position="256"/>
        <end position="275"/>
    </location>
</feature>
<dbReference type="Proteomes" id="UP001443914">
    <property type="component" value="Unassembled WGS sequence"/>
</dbReference>
<keyword evidence="10" id="KW-1185">Reference proteome</keyword>